<evidence type="ECO:0000313" key="1">
    <source>
        <dbReference type="EMBL" id="MBX40122.1"/>
    </source>
</evidence>
<protein>
    <submittedName>
        <fullName evidence="1">Uncharacterized protein</fullName>
    </submittedName>
</protein>
<organism evidence="1">
    <name type="scientific">Rhizophora mucronata</name>
    <name type="common">Asiatic mangrove</name>
    <dbReference type="NCBI Taxonomy" id="61149"/>
    <lineage>
        <taxon>Eukaryota</taxon>
        <taxon>Viridiplantae</taxon>
        <taxon>Streptophyta</taxon>
        <taxon>Embryophyta</taxon>
        <taxon>Tracheophyta</taxon>
        <taxon>Spermatophyta</taxon>
        <taxon>Magnoliopsida</taxon>
        <taxon>eudicotyledons</taxon>
        <taxon>Gunneridae</taxon>
        <taxon>Pentapetalae</taxon>
        <taxon>rosids</taxon>
        <taxon>fabids</taxon>
        <taxon>Malpighiales</taxon>
        <taxon>Rhizophoraceae</taxon>
        <taxon>Rhizophora</taxon>
    </lineage>
</organism>
<dbReference type="EMBL" id="GGEC01059638">
    <property type="protein sequence ID" value="MBX40122.1"/>
    <property type="molecule type" value="Transcribed_RNA"/>
</dbReference>
<name>A0A2P2NCG9_RHIMU</name>
<sequence>MQKKFMLHIWTYLQRKT</sequence>
<proteinExistence type="predicted"/>
<dbReference type="AlphaFoldDB" id="A0A2P2NCG9"/>
<reference evidence="1" key="1">
    <citation type="submission" date="2018-02" db="EMBL/GenBank/DDBJ databases">
        <title>Rhizophora mucronata_Transcriptome.</title>
        <authorList>
            <person name="Meera S.P."/>
            <person name="Sreeshan A."/>
            <person name="Augustine A."/>
        </authorList>
    </citation>
    <scope>NUCLEOTIDE SEQUENCE</scope>
    <source>
        <tissue evidence="1">Leaf</tissue>
    </source>
</reference>
<accession>A0A2P2NCG9</accession>